<comment type="caution">
    <text evidence="11">The sequence shown here is derived from an EMBL/GenBank/DDBJ whole genome shotgun (WGS) entry which is preliminary data.</text>
</comment>
<keyword evidence="3" id="KW-0004">4Fe-4S</keyword>
<evidence type="ECO:0000256" key="2">
    <source>
        <dbReference type="ARBA" id="ARBA00019403"/>
    </source>
</evidence>
<keyword evidence="12" id="KW-1185">Reference proteome</keyword>
<dbReference type="Proteomes" id="UP001596472">
    <property type="component" value="Unassembled WGS sequence"/>
</dbReference>
<evidence type="ECO:0000256" key="4">
    <source>
        <dbReference type="ARBA" id="ARBA00022723"/>
    </source>
</evidence>
<keyword evidence="6" id="KW-0378">Hydrolase</keyword>
<evidence type="ECO:0000256" key="5">
    <source>
        <dbReference type="ARBA" id="ARBA00022763"/>
    </source>
</evidence>
<evidence type="ECO:0000256" key="6">
    <source>
        <dbReference type="ARBA" id="ARBA00022801"/>
    </source>
</evidence>
<evidence type="ECO:0000256" key="3">
    <source>
        <dbReference type="ARBA" id="ARBA00022485"/>
    </source>
</evidence>
<keyword evidence="5" id="KW-0227">DNA damage</keyword>
<evidence type="ECO:0000259" key="10">
    <source>
        <dbReference type="SMART" id="SM00986"/>
    </source>
</evidence>
<organism evidence="11 12">
    <name type="scientific">Haloferula chungangensis</name>
    <dbReference type="NCBI Taxonomy" id="1048331"/>
    <lineage>
        <taxon>Bacteria</taxon>
        <taxon>Pseudomonadati</taxon>
        <taxon>Verrucomicrobiota</taxon>
        <taxon>Verrucomicrobiia</taxon>
        <taxon>Verrucomicrobiales</taxon>
        <taxon>Verrucomicrobiaceae</taxon>
        <taxon>Haloferula</taxon>
    </lineage>
</organism>
<name>A0ABW2L7L6_9BACT</name>
<dbReference type="NCBIfam" id="TIGR03914">
    <property type="entry name" value="UDG_fam_dom"/>
    <property type="match status" value="1"/>
</dbReference>
<dbReference type="SMART" id="SM00987">
    <property type="entry name" value="UreE_C"/>
    <property type="match status" value="1"/>
</dbReference>
<dbReference type="PANTHER" id="PTHR33693:SF9">
    <property type="entry name" value="TYPE-4 URACIL-DNA GLYCOSYLASE"/>
    <property type="match status" value="1"/>
</dbReference>
<evidence type="ECO:0000313" key="12">
    <source>
        <dbReference type="Proteomes" id="UP001596472"/>
    </source>
</evidence>
<accession>A0ABW2L7L6</accession>
<dbReference type="RefSeq" id="WP_379711890.1">
    <property type="nucleotide sequence ID" value="NZ_JBHTBS010000004.1"/>
</dbReference>
<dbReference type="InterPro" id="IPR025404">
    <property type="entry name" value="DUF4130"/>
</dbReference>
<keyword evidence="4" id="KW-0479">Metal-binding</keyword>
<dbReference type="NCBIfam" id="TIGR00758">
    <property type="entry name" value="UDG_fam4"/>
    <property type="match status" value="1"/>
</dbReference>
<comment type="similarity">
    <text evidence="1">Belongs to the uracil-DNA glycosylase (UDG) superfamily. Type 4 (UDGa) family.</text>
</comment>
<feature type="domain" description="Uracil-DNA glycosylase-like" evidence="10">
    <location>
        <begin position="313"/>
        <end position="469"/>
    </location>
</feature>
<protein>
    <recommendedName>
        <fullName evidence="2">Type-4 uracil-DNA glycosylase</fullName>
    </recommendedName>
</protein>
<keyword evidence="9" id="KW-0234">DNA repair</keyword>
<dbReference type="Gene3D" id="3.40.470.10">
    <property type="entry name" value="Uracil-DNA glycosylase-like domain"/>
    <property type="match status" value="1"/>
</dbReference>
<dbReference type="InterPro" id="IPR051536">
    <property type="entry name" value="UDG_Type-4/5"/>
</dbReference>
<dbReference type="Pfam" id="PF13566">
    <property type="entry name" value="DUF4130"/>
    <property type="match status" value="1"/>
</dbReference>
<dbReference type="Pfam" id="PF03167">
    <property type="entry name" value="UDG"/>
    <property type="match status" value="1"/>
</dbReference>
<evidence type="ECO:0000313" key="11">
    <source>
        <dbReference type="EMBL" id="MFC7337526.1"/>
    </source>
</evidence>
<keyword evidence="8" id="KW-0411">Iron-sulfur</keyword>
<dbReference type="InterPro" id="IPR023875">
    <property type="entry name" value="DNA_repair_put"/>
</dbReference>
<evidence type="ECO:0000256" key="1">
    <source>
        <dbReference type="ARBA" id="ARBA00006521"/>
    </source>
</evidence>
<evidence type="ECO:0000256" key="9">
    <source>
        <dbReference type="ARBA" id="ARBA00023204"/>
    </source>
</evidence>
<keyword evidence="7" id="KW-0408">Iron</keyword>
<proteinExistence type="inferred from homology"/>
<dbReference type="InterPro" id="IPR005122">
    <property type="entry name" value="Uracil-DNA_glycosylase-like"/>
</dbReference>
<dbReference type="EMBL" id="JBHTBS010000004">
    <property type="protein sequence ID" value="MFC7337526.1"/>
    <property type="molecule type" value="Genomic_DNA"/>
</dbReference>
<dbReference type="InterPro" id="IPR005273">
    <property type="entry name" value="Ura-DNA_glyco_family4"/>
</dbReference>
<dbReference type="PANTHER" id="PTHR33693">
    <property type="entry name" value="TYPE-5 URACIL-DNA GLYCOSYLASE"/>
    <property type="match status" value="1"/>
</dbReference>
<dbReference type="InterPro" id="IPR036895">
    <property type="entry name" value="Uracil-DNA_glycosylase-like_sf"/>
</dbReference>
<dbReference type="NCBIfam" id="TIGR03915">
    <property type="entry name" value="SAM_7_link_chp"/>
    <property type="match status" value="1"/>
</dbReference>
<reference evidence="12" key="1">
    <citation type="journal article" date="2019" name="Int. J. Syst. Evol. Microbiol.">
        <title>The Global Catalogue of Microorganisms (GCM) 10K type strain sequencing project: providing services to taxonomists for standard genome sequencing and annotation.</title>
        <authorList>
            <consortium name="The Broad Institute Genomics Platform"/>
            <consortium name="The Broad Institute Genome Sequencing Center for Infectious Disease"/>
            <person name="Wu L."/>
            <person name="Ma J."/>
        </authorList>
    </citation>
    <scope>NUCLEOTIDE SEQUENCE [LARGE SCALE GENOMIC DNA]</scope>
    <source>
        <strain evidence="12">CGMCC 4.1467</strain>
    </source>
</reference>
<dbReference type="CDD" id="cd10030">
    <property type="entry name" value="UDG-F4_TTUDGA_SPO1dp_like"/>
    <property type="match status" value="1"/>
</dbReference>
<gene>
    <name evidence="11" type="ORF">ACFQY0_10090</name>
</gene>
<sequence>MYRLDPGTDFDSWRDVARRALAAGIPPHEILWNDEDALFAEAGLPALKGSELKVSAAFVKLARSVSCHCDPRRWPLLYSILWRIVRGRERSLLSIASDMEVSLATRMSKAVGREIHKMHAFVRFRKIGEREDGRERFVAWFEPEHFIVEAGTPFFRKRFANMDWSIFTPKGCAHWNGSVLSFTAGIEHDPFEQTDELEKAWLTYYRSIYNPARIKLKAMQGEMPKKFWKNLPEAELIESLIRHTSPRVSEMIETEPRPVLREPQVPYLAKLKSLSIIQESRAPSEESSIAEIAQLLPGCRQCPLWERATHAVCGSGPPKAALMIVGEQPGDQEDLSGKPFVGPAGQLLDKALAQVGIDRSQAYVTNAVKHFKWEPRGKIRLHQKPSPGEIDACKPWLVGELSSIAPRILILLGGTAARSLLNRSVSVTREHGMIDAPQLAPTTILTVHPSYLLRLKTRSEKAEAWRRFLDDLRLASDAIEEA</sequence>
<dbReference type="SUPFAM" id="SSF52141">
    <property type="entry name" value="Uracil-DNA glycosylase-like"/>
    <property type="match status" value="1"/>
</dbReference>
<dbReference type="SMART" id="SM00986">
    <property type="entry name" value="UDG"/>
    <property type="match status" value="1"/>
</dbReference>
<evidence type="ECO:0000256" key="7">
    <source>
        <dbReference type="ARBA" id="ARBA00023004"/>
    </source>
</evidence>
<evidence type="ECO:0000256" key="8">
    <source>
        <dbReference type="ARBA" id="ARBA00023014"/>
    </source>
</evidence>